<evidence type="ECO:0000256" key="1">
    <source>
        <dbReference type="SAM" id="MobiDB-lite"/>
    </source>
</evidence>
<name>A0ABN9TRC6_9DINO</name>
<accession>A0ABN9TRC6</accession>
<feature type="region of interest" description="Disordered" evidence="1">
    <location>
        <begin position="83"/>
        <end position="158"/>
    </location>
</feature>
<organism evidence="2 3">
    <name type="scientific">Prorocentrum cordatum</name>
    <dbReference type="NCBI Taxonomy" id="2364126"/>
    <lineage>
        <taxon>Eukaryota</taxon>
        <taxon>Sar</taxon>
        <taxon>Alveolata</taxon>
        <taxon>Dinophyceae</taxon>
        <taxon>Prorocentrales</taxon>
        <taxon>Prorocentraceae</taxon>
        <taxon>Prorocentrum</taxon>
    </lineage>
</organism>
<comment type="caution">
    <text evidence="2">The sequence shown here is derived from an EMBL/GenBank/DDBJ whole genome shotgun (WGS) entry which is preliminary data.</text>
</comment>
<sequence length="158" mass="16980">MICAPPSWTPPLLDAPEGGPPRRCRALGRPDGAALFPSLGSSHATLLHSRRSSRTTRATRCRSSGHAKLVALHAMMIRRRQKLWPPREAGGAARHREPSCVEGGARCRRGPAGPPRAVPRRRGCSGRPPRQEPPPRGGPDESSGGASWLASAAHQRMF</sequence>
<dbReference type="Proteomes" id="UP001189429">
    <property type="component" value="Unassembled WGS sequence"/>
</dbReference>
<evidence type="ECO:0000313" key="3">
    <source>
        <dbReference type="Proteomes" id="UP001189429"/>
    </source>
</evidence>
<keyword evidence="3" id="KW-1185">Reference proteome</keyword>
<proteinExistence type="predicted"/>
<reference evidence="2" key="1">
    <citation type="submission" date="2023-10" db="EMBL/GenBank/DDBJ databases">
        <authorList>
            <person name="Chen Y."/>
            <person name="Shah S."/>
            <person name="Dougan E. K."/>
            <person name="Thang M."/>
            <person name="Chan C."/>
        </authorList>
    </citation>
    <scope>NUCLEOTIDE SEQUENCE [LARGE SCALE GENOMIC DNA]</scope>
</reference>
<protein>
    <submittedName>
        <fullName evidence="2">Uncharacterized protein</fullName>
    </submittedName>
</protein>
<gene>
    <name evidence="2" type="ORF">PCOR1329_LOCUS41552</name>
</gene>
<feature type="region of interest" description="Disordered" evidence="1">
    <location>
        <begin position="1"/>
        <end position="20"/>
    </location>
</feature>
<feature type="compositionally biased region" description="Low complexity" evidence="1">
    <location>
        <begin position="142"/>
        <end position="158"/>
    </location>
</feature>
<evidence type="ECO:0000313" key="2">
    <source>
        <dbReference type="EMBL" id="CAK0848660.1"/>
    </source>
</evidence>
<dbReference type="EMBL" id="CAUYUJ010014997">
    <property type="protein sequence ID" value="CAK0848660.1"/>
    <property type="molecule type" value="Genomic_DNA"/>
</dbReference>